<feature type="repeat" description="RCC1" evidence="2">
    <location>
        <begin position="192"/>
        <end position="239"/>
    </location>
</feature>
<feature type="repeat" description="RCC1" evidence="2">
    <location>
        <begin position="51"/>
        <end position="101"/>
    </location>
</feature>
<name>A0A1B6E7G2_9HEMI</name>
<dbReference type="Pfam" id="PF00415">
    <property type="entry name" value="RCC1"/>
    <property type="match status" value="1"/>
</dbReference>
<feature type="repeat" description="RCC1" evidence="2">
    <location>
        <begin position="240"/>
        <end position="290"/>
    </location>
</feature>
<dbReference type="PANTHER" id="PTHR22870:SF408">
    <property type="entry name" value="OS09G0560450 PROTEIN"/>
    <property type="match status" value="1"/>
</dbReference>
<dbReference type="PROSITE" id="PS00626">
    <property type="entry name" value="RCC1_2"/>
    <property type="match status" value="1"/>
</dbReference>
<dbReference type="PRINTS" id="PR00633">
    <property type="entry name" value="RCCNDNSATION"/>
</dbReference>
<dbReference type="SUPFAM" id="SSF50985">
    <property type="entry name" value="RCC1/BLIP-II"/>
    <property type="match status" value="1"/>
</dbReference>
<dbReference type="PANTHER" id="PTHR22870">
    <property type="entry name" value="REGULATOR OF CHROMOSOME CONDENSATION"/>
    <property type="match status" value="1"/>
</dbReference>
<dbReference type="PROSITE" id="PS50097">
    <property type="entry name" value="BTB"/>
    <property type="match status" value="1"/>
</dbReference>
<gene>
    <name evidence="4" type="ORF">g.19185</name>
</gene>
<evidence type="ECO:0000256" key="2">
    <source>
        <dbReference type="PROSITE-ProRule" id="PRU00235"/>
    </source>
</evidence>
<dbReference type="PROSITE" id="PS50012">
    <property type="entry name" value="RCC1_3"/>
    <property type="match status" value="5"/>
</dbReference>
<sequence length="578" mass="65220">MSLIGTNVANWNVLSKLDISFLMTINAMAICEDVTSAGLHNDYAIFVTHEGDIYSVGCSSHGCLGLGEIIETAIPTQIKGISTVTNICTSGTYGDVLVCTREGRLFTWGRNVKKTPCLLPSLVEEFNNIPVANVACCRGHYLALTNEGQVYEWRGINAWAVVSKTPSLVALNTLIVGIACGASHSLALSQNGDVYFWGVNWNSDGSRTIVTLPTPVDLYDERIVKIVCGGEHSVVLTENGQVITWGRNGYGQLGSGCTNNSPIPIKLKMFNEKFIDISSNSNVTTAALSEAGAVFMWGRGEADLKFLDPTTTQYKDMHEVFANCSRSSVIWTCKVCGEVSQVVEECPSIIKELLPSFNLEKECDLLLIVDSKSIYVHRNVLKERSQFFCSLFNEFWTSKDKREIKLNAYEYEIYLSYIWFLYTGVLKTTVDNLLDLWDLANSYREVSLKQSCEALLKKNLSIEKLALIYSRSITKKTEECIYWKEKFERIEDEVTNLRLQLEKEKQIYLGKKEEWEKMQPQKQIPHNQQHEILKTVEQENLPLICEQVPLKQKVKKNNKINSKKIVKKKQIFGNNIET</sequence>
<keyword evidence="1" id="KW-0677">Repeat</keyword>
<proteinExistence type="predicted"/>
<dbReference type="AlphaFoldDB" id="A0A1B6E7G2"/>
<dbReference type="Pfam" id="PF13540">
    <property type="entry name" value="RCC1_2"/>
    <property type="match status" value="2"/>
</dbReference>
<feature type="repeat" description="RCC1" evidence="2">
    <location>
        <begin position="103"/>
        <end position="147"/>
    </location>
</feature>
<dbReference type="InterPro" id="IPR000210">
    <property type="entry name" value="BTB/POZ_dom"/>
</dbReference>
<dbReference type="InterPro" id="IPR009091">
    <property type="entry name" value="RCC1/BLIP-II"/>
</dbReference>
<evidence type="ECO:0000313" key="4">
    <source>
        <dbReference type="EMBL" id="JAS33849.1"/>
    </source>
</evidence>
<dbReference type="Gene3D" id="2.130.10.30">
    <property type="entry name" value="Regulator of chromosome condensation 1/beta-lactamase-inhibitor protein II"/>
    <property type="match status" value="2"/>
</dbReference>
<reference evidence="4" key="1">
    <citation type="submission" date="2015-12" db="EMBL/GenBank/DDBJ databases">
        <title>De novo transcriptome assembly of four potential Pierce s Disease insect vectors from Arizona vineyards.</title>
        <authorList>
            <person name="Tassone E.E."/>
        </authorList>
    </citation>
    <scope>NUCLEOTIDE SEQUENCE</scope>
</reference>
<evidence type="ECO:0000256" key="1">
    <source>
        <dbReference type="ARBA" id="ARBA00022737"/>
    </source>
</evidence>
<dbReference type="EMBL" id="GEDC01003449">
    <property type="protein sequence ID" value="JAS33849.1"/>
    <property type="molecule type" value="Transcribed_RNA"/>
</dbReference>
<feature type="domain" description="BTB" evidence="3">
    <location>
        <begin position="363"/>
        <end position="430"/>
    </location>
</feature>
<dbReference type="SMART" id="SM00225">
    <property type="entry name" value="BTB"/>
    <property type="match status" value="1"/>
</dbReference>
<protein>
    <recommendedName>
        <fullName evidence="3">BTB domain-containing protein</fullName>
    </recommendedName>
</protein>
<dbReference type="SUPFAM" id="SSF54695">
    <property type="entry name" value="POZ domain"/>
    <property type="match status" value="1"/>
</dbReference>
<dbReference type="InterPro" id="IPR000408">
    <property type="entry name" value="Reg_chr_condens"/>
</dbReference>
<dbReference type="Pfam" id="PF00651">
    <property type="entry name" value="BTB"/>
    <property type="match status" value="1"/>
</dbReference>
<evidence type="ECO:0000259" key="3">
    <source>
        <dbReference type="PROSITE" id="PS50097"/>
    </source>
</evidence>
<dbReference type="InterPro" id="IPR011333">
    <property type="entry name" value="SKP1/BTB/POZ_sf"/>
</dbReference>
<dbReference type="InterPro" id="IPR051210">
    <property type="entry name" value="Ub_ligase/GEF_domain"/>
</dbReference>
<organism evidence="4">
    <name type="scientific">Clastoptera arizonana</name>
    <name type="common">Arizona spittle bug</name>
    <dbReference type="NCBI Taxonomy" id="38151"/>
    <lineage>
        <taxon>Eukaryota</taxon>
        <taxon>Metazoa</taxon>
        <taxon>Ecdysozoa</taxon>
        <taxon>Arthropoda</taxon>
        <taxon>Hexapoda</taxon>
        <taxon>Insecta</taxon>
        <taxon>Pterygota</taxon>
        <taxon>Neoptera</taxon>
        <taxon>Paraneoptera</taxon>
        <taxon>Hemiptera</taxon>
        <taxon>Auchenorrhyncha</taxon>
        <taxon>Cercopoidea</taxon>
        <taxon>Clastopteridae</taxon>
        <taxon>Clastoptera</taxon>
    </lineage>
</organism>
<feature type="repeat" description="RCC1" evidence="2">
    <location>
        <begin position="148"/>
        <end position="191"/>
    </location>
</feature>
<dbReference type="Gene3D" id="3.30.710.10">
    <property type="entry name" value="Potassium Channel Kv1.1, Chain A"/>
    <property type="match status" value="1"/>
</dbReference>
<accession>A0A1B6E7G2</accession>